<dbReference type="HOGENOM" id="CLU_2644853_0_0_1"/>
<dbReference type="InParanoid" id="F8Q7M8"/>
<evidence type="ECO:0000313" key="3">
    <source>
        <dbReference type="Proteomes" id="UP000008063"/>
    </source>
</evidence>
<proteinExistence type="predicted"/>
<name>F8Q7M8_SERL3</name>
<feature type="region of interest" description="Disordered" evidence="1">
    <location>
        <begin position="21"/>
        <end position="52"/>
    </location>
</feature>
<organism evidence="3">
    <name type="scientific">Serpula lacrymans var. lacrymans (strain S7.3)</name>
    <name type="common">Dry rot fungus</name>
    <dbReference type="NCBI Taxonomy" id="936435"/>
    <lineage>
        <taxon>Eukaryota</taxon>
        <taxon>Fungi</taxon>
        <taxon>Dikarya</taxon>
        <taxon>Basidiomycota</taxon>
        <taxon>Agaricomycotina</taxon>
        <taxon>Agaricomycetes</taxon>
        <taxon>Agaricomycetidae</taxon>
        <taxon>Boletales</taxon>
        <taxon>Coniophorineae</taxon>
        <taxon>Serpulaceae</taxon>
        <taxon>Serpula</taxon>
    </lineage>
</organism>
<protein>
    <submittedName>
        <fullName evidence="2">Uncharacterized protein</fullName>
    </submittedName>
</protein>
<dbReference type="Proteomes" id="UP000008063">
    <property type="component" value="Unassembled WGS sequence"/>
</dbReference>
<dbReference type="EMBL" id="GL945485">
    <property type="protein sequence ID" value="EGN95566.1"/>
    <property type="molecule type" value="Genomic_DNA"/>
</dbReference>
<dbReference type="AlphaFoldDB" id="F8Q7M8"/>
<keyword evidence="3" id="KW-1185">Reference proteome</keyword>
<feature type="compositionally biased region" description="Low complexity" evidence="1">
    <location>
        <begin position="30"/>
        <end position="49"/>
    </location>
</feature>
<evidence type="ECO:0000256" key="1">
    <source>
        <dbReference type="SAM" id="MobiDB-lite"/>
    </source>
</evidence>
<evidence type="ECO:0000313" key="2">
    <source>
        <dbReference type="EMBL" id="EGN95566.1"/>
    </source>
</evidence>
<feature type="non-terminal residue" evidence="2">
    <location>
        <position position="77"/>
    </location>
</feature>
<reference evidence="3" key="1">
    <citation type="journal article" date="2011" name="Science">
        <title>The plant cell wall-decomposing machinery underlies the functional diversity of forest fungi.</title>
        <authorList>
            <person name="Eastwood D.C."/>
            <person name="Floudas D."/>
            <person name="Binder M."/>
            <person name="Majcherczyk A."/>
            <person name="Schneider P."/>
            <person name="Aerts A."/>
            <person name="Asiegbu F.O."/>
            <person name="Baker S.E."/>
            <person name="Barry K."/>
            <person name="Bendiksby M."/>
            <person name="Blumentritt M."/>
            <person name="Coutinho P.M."/>
            <person name="Cullen D."/>
            <person name="de Vries R.P."/>
            <person name="Gathman A."/>
            <person name="Goodell B."/>
            <person name="Henrissat B."/>
            <person name="Ihrmark K."/>
            <person name="Kauserud H."/>
            <person name="Kohler A."/>
            <person name="LaButti K."/>
            <person name="Lapidus A."/>
            <person name="Lavin J.L."/>
            <person name="Lee Y.-H."/>
            <person name="Lindquist E."/>
            <person name="Lilly W."/>
            <person name="Lucas S."/>
            <person name="Morin E."/>
            <person name="Murat C."/>
            <person name="Oguiza J.A."/>
            <person name="Park J."/>
            <person name="Pisabarro A.G."/>
            <person name="Riley R."/>
            <person name="Rosling A."/>
            <person name="Salamov A."/>
            <person name="Schmidt O."/>
            <person name="Schmutz J."/>
            <person name="Skrede I."/>
            <person name="Stenlid J."/>
            <person name="Wiebenga A."/>
            <person name="Xie X."/>
            <person name="Kuees U."/>
            <person name="Hibbett D.S."/>
            <person name="Hoffmeister D."/>
            <person name="Hoegberg N."/>
            <person name="Martin F."/>
            <person name="Grigoriev I.V."/>
            <person name="Watkinson S.C."/>
        </authorList>
    </citation>
    <scope>NUCLEOTIDE SEQUENCE [LARGE SCALE GENOMIC DNA]</scope>
    <source>
        <strain evidence="3">strain S7.3</strain>
    </source>
</reference>
<accession>F8Q7M8</accession>
<gene>
    <name evidence="2" type="ORF">SERLA73DRAFT_142352</name>
</gene>
<sequence>MYKTRLEWALADRDCVEHLHGTAKRPIPLSQTTSQTAGQATATTSPPATVSKADQEALDAWLKKEYRARNILGRTIP</sequence>